<dbReference type="AlphaFoldDB" id="K6H721"/>
<dbReference type="Pfam" id="PF16859">
    <property type="entry name" value="TetR_C_11"/>
    <property type="match status" value="1"/>
</dbReference>
<evidence type="ECO:0000256" key="3">
    <source>
        <dbReference type="ARBA" id="ARBA00023163"/>
    </source>
</evidence>
<gene>
    <name evidence="6" type="ORF">B193_2998</name>
</gene>
<evidence type="ECO:0000256" key="1">
    <source>
        <dbReference type="ARBA" id="ARBA00023015"/>
    </source>
</evidence>
<protein>
    <submittedName>
        <fullName evidence="6">Transcriptional regulator</fullName>
    </submittedName>
</protein>
<dbReference type="PROSITE" id="PS01081">
    <property type="entry name" value="HTH_TETR_1"/>
    <property type="match status" value="1"/>
</dbReference>
<dbReference type="PANTHER" id="PTHR30055">
    <property type="entry name" value="HTH-TYPE TRANSCRIPTIONAL REGULATOR RUTR"/>
    <property type="match status" value="1"/>
</dbReference>
<name>K6H721_9BACT</name>
<comment type="caution">
    <text evidence="6">The sequence shown here is derived from an EMBL/GenBank/DDBJ whole genome shotgun (WGS) entry which is preliminary data.</text>
</comment>
<feature type="DNA-binding region" description="H-T-H motif" evidence="4">
    <location>
        <begin position="50"/>
        <end position="69"/>
    </location>
</feature>
<dbReference type="PANTHER" id="PTHR30055:SF148">
    <property type="entry name" value="TETR-FAMILY TRANSCRIPTIONAL REGULATOR"/>
    <property type="match status" value="1"/>
</dbReference>
<dbReference type="EMBL" id="ALAO01000261">
    <property type="protein sequence ID" value="EKO38298.1"/>
    <property type="molecule type" value="Genomic_DNA"/>
</dbReference>
<dbReference type="InterPro" id="IPR050109">
    <property type="entry name" value="HTH-type_TetR-like_transc_reg"/>
</dbReference>
<organism evidence="6 7">
    <name type="scientific">Solidesulfovibrio magneticus str. Maddingley MBC34</name>
    <dbReference type="NCBI Taxonomy" id="1206767"/>
    <lineage>
        <taxon>Bacteria</taxon>
        <taxon>Pseudomonadati</taxon>
        <taxon>Thermodesulfobacteriota</taxon>
        <taxon>Desulfovibrionia</taxon>
        <taxon>Desulfovibrionales</taxon>
        <taxon>Desulfovibrionaceae</taxon>
        <taxon>Solidesulfovibrio</taxon>
    </lineage>
</organism>
<dbReference type="InterPro" id="IPR023772">
    <property type="entry name" value="DNA-bd_HTH_TetR-type_CS"/>
</dbReference>
<keyword evidence="3" id="KW-0804">Transcription</keyword>
<dbReference type="InterPro" id="IPR036271">
    <property type="entry name" value="Tet_transcr_reg_TetR-rel_C_sf"/>
</dbReference>
<evidence type="ECO:0000256" key="4">
    <source>
        <dbReference type="PROSITE-ProRule" id="PRU00335"/>
    </source>
</evidence>
<dbReference type="SUPFAM" id="SSF46689">
    <property type="entry name" value="Homeodomain-like"/>
    <property type="match status" value="1"/>
</dbReference>
<reference evidence="6 7" key="1">
    <citation type="submission" date="2012-07" db="EMBL/GenBank/DDBJ databases">
        <title>Draft genome sequence of Desulfovibrio magneticus str. Maddingley MBC34 obtained from a metagenomic sequence of a methanogenic enrichment isolated from coal-seam formation water in Victoria, Australia.</title>
        <authorList>
            <person name="Greenfield P."/>
            <person name="Hendry P."/>
            <person name="Li D."/>
            <person name="Rosewarne C.P."/>
            <person name="Tran-Dinh N."/>
            <person name="Elbourne L.D.H."/>
            <person name="Paulsen I.T."/>
            <person name="Midgley D.J."/>
        </authorList>
    </citation>
    <scope>NUCLEOTIDE SEQUENCE [LARGE SCALE GENOMIC DNA]</scope>
    <source>
        <strain evidence="7">Maddingley MBC34</strain>
    </source>
</reference>
<dbReference type="GO" id="GO:0000976">
    <property type="term" value="F:transcription cis-regulatory region binding"/>
    <property type="evidence" value="ECO:0007669"/>
    <property type="project" value="TreeGrafter"/>
</dbReference>
<keyword evidence="1" id="KW-0805">Transcription regulation</keyword>
<evidence type="ECO:0000256" key="2">
    <source>
        <dbReference type="ARBA" id="ARBA00023125"/>
    </source>
</evidence>
<dbReference type="InterPro" id="IPR009057">
    <property type="entry name" value="Homeodomain-like_sf"/>
</dbReference>
<dbReference type="Proteomes" id="UP000006272">
    <property type="component" value="Unassembled WGS sequence"/>
</dbReference>
<dbReference type="InterPro" id="IPR011075">
    <property type="entry name" value="TetR_C"/>
</dbReference>
<evidence type="ECO:0000313" key="6">
    <source>
        <dbReference type="EMBL" id="EKO38298.1"/>
    </source>
</evidence>
<dbReference type="PROSITE" id="PS50977">
    <property type="entry name" value="HTH_TETR_2"/>
    <property type="match status" value="1"/>
</dbReference>
<dbReference type="PATRIC" id="fig|1206767.3.peg.2951"/>
<accession>K6H721</accession>
<dbReference type="Gene3D" id="1.10.10.60">
    <property type="entry name" value="Homeodomain-like"/>
    <property type="match status" value="1"/>
</dbReference>
<keyword evidence="2 4" id="KW-0238">DNA-binding</keyword>
<dbReference type="InterPro" id="IPR001647">
    <property type="entry name" value="HTH_TetR"/>
</dbReference>
<dbReference type="GO" id="GO:0003700">
    <property type="term" value="F:DNA-binding transcription factor activity"/>
    <property type="evidence" value="ECO:0007669"/>
    <property type="project" value="TreeGrafter"/>
</dbReference>
<evidence type="ECO:0000259" key="5">
    <source>
        <dbReference type="PROSITE" id="PS50977"/>
    </source>
</evidence>
<dbReference type="Gene3D" id="1.10.357.10">
    <property type="entry name" value="Tetracycline Repressor, domain 2"/>
    <property type="match status" value="1"/>
</dbReference>
<dbReference type="SUPFAM" id="SSF48498">
    <property type="entry name" value="Tetracyclin repressor-like, C-terminal domain"/>
    <property type="match status" value="1"/>
</dbReference>
<sequence>MRRKRIDEIEGNLVSKRKPSGAAVMRPGVTEALTRALFIKWAESGYAALSLEAVAKLAGVGKAALYRRWPSKQAMVLDRLEAVGLHVTDAPDQGALAGDVRALLLAVRRVLRHPLVRRIVADLHSEMVRTPELREAVRTFQAARRERADALLTRAVARGELPADLDFERAKDLLAAPLYWRMVVLGEPATRDYIAGLVDTTVSALRNCKRTAKPGAARGNAGGEVSR</sequence>
<dbReference type="Pfam" id="PF00440">
    <property type="entry name" value="TetR_N"/>
    <property type="match status" value="1"/>
</dbReference>
<evidence type="ECO:0000313" key="7">
    <source>
        <dbReference type="Proteomes" id="UP000006272"/>
    </source>
</evidence>
<proteinExistence type="predicted"/>
<feature type="domain" description="HTH tetR-type" evidence="5">
    <location>
        <begin position="27"/>
        <end position="87"/>
    </location>
</feature>